<reference evidence="3" key="1">
    <citation type="submission" date="2011-08" db="EMBL/GenBank/DDBJ databases">
        <authorList>
            <person name="Rombauts S."/>
        </authorList>
    </citation>
    <scope>NUCLEOTIDE SEQUENCE</scope>
    <source>
        <strain evidence="3">London</strain>
    </source>
</reference>
<keyword evidence="1" id="KW-0472">Membrane</keyword>
<evidence type="ECO:0008006" key="4">
    <source>
        <dbReference type="Google" id="ProtNLM"/>
    </source>
</evidence>
<dbReference type="EnsemblMetazoa" id="tetur25g02112.1">
    <property type="protein sequence ID" value="tetur25g02112.1"/>
    <property type="gene ID" value="tetur25g02112"/>
</dbReference>
<feature type="transmembrane region" description="Helical" evidence="1">
    <location>
        <begin position="300"/>
        <end position="322"/>
    </location>
</feature>
<sequence length="403" mass="46832">MDLIEAFQSFDELSAPPSRLFLPAISKFKNKINSNQIDSQLDYPYFGINSITDQPILSFYLKQPKIGFILSAFLTLNLLDLVYNFITDPSIITGELIVYLIKLVNGLYSLVLVYLFLVRPTHVNELITIWKSLSFGKYKQCYEYFNHNRKKFHIVIYIVYVIIGIHELIQLFYSKQSLFGYIFNFQTDPIKTILAGMVSYGGIMFAEIILLSQDLVLVDTCFLVYSALRFIRTNLGQFNNNTINRSILRYYREKYTLTCDLIISANNYSKLYIFAIYSSYTIILITRVYFTYFIPRTIKYVFIASFFHLNHLIDISVVTYLLTKTHSLAQRVQEDLYPLTFKTDKISSLYEVMLFMYRVGRQDVGFTFGNLFVMTPNFISSLVTISATLIIAIPSFVPYSKKS</sequence>
<keyword evidence="1" id="KW-0812">Transmembrane</keyword>
<keyword evidence="3" id="KW-1185">Reference proteome</keyword>
<protein>
    <recommendedName>
        <fullName evidence="4">Gustatory receptor</fullName>
    </recommendedName>
</protein>
<evidence type="ECO:0000313" key="2">
    <source>
        <dbReference type="EnsemblMetazoa" id="tetur25g02112.1"/>
    </source>
</evidence>
<feature type="transmembrane region" description="Helical" evidence="1">
    <location>
        <begin position="66"/>
        <end position="86"/>
    </location>
</feature>
<evidence type="ECO:0000313" key="3">
    <source>
        <dbReference type="Proteomes" id="UP000015104"/>
    </source>
</evidence>
<feature type="transmembrane region" description="Helical" evidence="1">
    <location>
        <begin position="271"/>
        <end position="294"/>
    </location>
</feature>
<dbReference type="EMBL" id="CAEY01000677">
    <property type="status" value="NOT_ANNOTATED_CDS"/>
    <property type="molecule type" value="Genomic_DNA"/>
</dbReference>
<dbReference type="KEGG" id="tut:107368083"/>
<evidence type="ECO:0000256" key="1">
    <source>
        <dbReference type="SAM" id="Phobius"/>
    </source>
</evidence>
<feature type="transmembrane region" description="Helical" evidence="1">
    <location>
        <begin position="193"/>
        <end position="211"/>
    </location>
</feature>
<dbReference type="HOGENOM" id="CLU_795306_0_0_1"/>
<name>T1KXE5_TETUR</name>
<organism evidence="2 3">
    <name type="scientific">Tetranychus urticae</name>
    <name type="common">Two-spotted spider mite</name>
    <dbReference type="NCBI Taxonomy" id="32264"/>
    <lineage>
        <taxon>Eukaryota</taxon>
        <taxon>Metazoa</taxon>
        <taxon>Ecdysozoa</taxon>
        <taxon>Arthropoda</taxon>
        <taxon>Chelicerata</taxon>
        <taxon>Arachnida</taxon>
        <taxon>Acari</taxon>
        <taxon>Acariformes</taxon>
        <taxon>Trombidiformes</taxon>
        <taxon>Prostigmata</taxon>
        <taxon>Eleutherengona</taxon>
        <taxon>Raphignathae</taxon>
        <taxon>Tetranychoidea</taxon>
        <taxon>Tetranychidae</taxon>
        <taxon>Tetranychus</taxon>
    </lineage>
</organism>
<proteinExistence type="predicted"/>
<accession>T1KXE5</accession>
<gene>
    <name evidence="2" type="primary">107368083</name>
</gene>
<feature type="transmembrane region" description="Helical" evidence="1">
    <location>
        <begin position="154"/>
        <end position="173"/>
    </location>
</feature>
<reference evidence="2" key="2">
    <citation type="submission" date="2015-06" db="UniProtKB">
        <authorList>
            <consortium name="EnsemblMetazoa"/>
        </authorList>
    </citation>
    <scope>IDENTIFICATION</scope>
</reference>
<dbReference type="AlphaFoldDB" id="T1KXE5"/>
<dbReference type="Proteomes" id="UP000015104">
    <property type="component" value="Unassembled WGS sequence"/>
</dbReference>
<feature type="transmembrane region" description="Helical" evidence="1">
    <location>
        <begin position="98"/>
        <end position="117"/>
    </location>
</feature>
<keyword evidence="1" id="KW-1133">Transmembrane helix</keyword>
<feature type="transmembrane region" description="Helical" evidence="1">
    <location>
        <begin position="378"/>
        <end position="397"/>
    </location>
</feature>